<keyword evidence="2" id="KW-1185">Reference proteome</keyword>
<accession>A0A392NRI5</accession>
<evidence type="ECO:0000313" key="2">
    <source>
        <dbReference type="Proteomes" id="UP000265520"/>
    </source>
</evidence>
<name>A0A392NRI5_9FABA</name>
<proteinExistence type="predicted"/>
<reference evidence="1 2" key="1">
    <citation type="journal article" date="2018" name="Front. Plant Sci.">
        <title>Red Clover (Trifolium pratense) and Zigzag Clover (T. medium) - A Picture of Genomic Similarities and Differences.</title>
        <authorList>
            <person name="Dluhosova J."/>
            <person name="Istvanek J."/>
            <person name="Nedelnik J."/>
            <person name="Repkova J."/>
        </authorList>
    </citation>
    <scope>NUCLEOTIDE SEQUENCE [LARGE SCALE GENOMIC DNA]</scope>
    <source>
        <strain evidence="2">cv. 10/8</strain>
        <tissue evidence="1">Leaf</tissue>
    </source>
</reference>
<protein>
    <submittedName>
        <fullName evidence="1">Uncharacterized protein</fullName>
    </submittedName>
</protein>
<dbReference type="Proteomes" id="UP000265520">
    <property type="component" value="Unassembled WGS sequence"/>
</dbReference>
<comment type="caution">
    <text evidence="1">The sequence shown here is derived from an EMBL/GenBank/DDBJ whole genome shotgun (WGS) entry which is preliminary data.</text>
</comment>
<organism evidence="1 2">
    <name type="scientific">Trifolium medium</name>
    <dbReference type="NCBI Taxonomy" id="97028"/>
    <lineage>
        <taxon>Eukaryota</taxon>
        <taxon>Viridiplantae</taxon>
        <taxon>Streptophyta</taxon>
        <taxon>Embryophyta</taxon>
        <taxon>Tracheophyta</taxon>
        <taxon>Spermatophyta</taxon>
        <taxon>Magnoliopsida</taxon>
        <taxon>eudicotyledons</taxon>
        <taxon>Gunneridae</taxon>
        <taxon>Pentapetalae</taxon>
        <taxon>rosids</taxon>
        <taxon>fabids</taxon>
        <taxon>Fabales</taxon>
        <taxon>Fabaceae</taxon>
        <taxon>Papilionoideae</taxon>
        <taxon>50 kb inversion clade</taxon>
        <taxon>NPAAA clade</taxon>
        <taxon>Hologalegina</taxon>
        <taxon>IRL clade</taxon>
        <taxon>Trifolieae</taxon>
        <taxon>Trifolium</taxon>
    </lineage>
</organism>
<evidence type="ECO:0000313" key="1">
    <source>
        <dbReference type="EMBL" id="MCI01095.1"/>
    </source>
</evidence>
<dbReference type="AlphaFoldDB" id="A0A392NRI5"/>
<sequence length="84" mass="9482">MTGPVSGSVFVLTCPAGPIFKTQELDLEETVIEGWGVNENIEMVDRVAHCANKLQGWGKRKKVKVKEKIDECAREMEALRDKRH</sequence>
<dbReference type="EMBL" id="LXQA010045216">
    <property type="protein sequence ID" value="MCI01095.1"/>
    <property type="molecule type" value="Genomic_DNA"/>
</dbReference>